<dbReference type="Proteomes" id="UP001597295">
    <property type="component" value="Unassembled WGS sequence"/>
</dbReference>
<keyword evidence="5" id="KW-1185">Reference proteome</keyword>
<dbReference type="InterPro" id="IPR035089">
    <property type="entry name" value="Phage_sheath_subtilisin"/>
</dbReference>
<evidence type="ECO:0000259" key="3">
    <source>
        <dbReference type="Pfam" id="PF17482"/>
    </source>
</evidence>
<dbReference type="InterPro" id="IPR020287">
    <property type="entry name" value="Tail_sheath_C"/>
</dbReference>
<comment type="caution">
    <text evidence="4">The sequence shown here is derived from an EMBL/GenBank/DDBJ whole genome shotgun (WGS) entry which is preliminary data.</text>
</comment>
<feature type="domain" description="Tail sheath protein subtilisin-like" evidence="2">
    <location>
        <begin position="204"/>
        <end position="363"/>
    </location>
</feature>
<proteinExistence type="inferred from homology"/>
<organism evidence="4 5">
    <name type="scientific">Lacibacterium aquatile</name>
    <dbReference type="NCBI Taxonomy" id="1168082"/>
    <lineage>
        <taxon>Bacteria</taxon>
        <taxon>Pseudomonadati</taxon>
        <taxon>Pseudomonadota</taxon>
        <taxon>Alphaproteobacteria</taxon>
        <taxon>Rhodospirillales</taxon>
        <taxon>Rhodospirillaceae</taxon>
    </lineage>
</organism>
<dbReference type="InterPro" id="IPR007067">
    <property type="entry name" value="Tail_sheath"/>
</dbReference>
<feature type="domain" description="Tail sheath protein C-terminal" evidence="3">
    <location>
        <begin position="372"/>
        <end position="484"/>
    </location>
</feature>
<gene>
    <name evidence="4" type="ORF">ACFSM5_15675</name>
</gene>
<evidence type="ECO:0000313" key="4">
    <source>
        <dbReference type="EMBL" id="MFD2264343.1"/>
    </source>
</evidence>
<dbReference type="EMBL" id="JBHUIP010000013">
    <property type="protein sequence ID" value="MFD2264343.1"/>
    <property type="molecule type" value="Genomic_DNA"/>
</dbReference>
<dbReference type="RefSeq" id="WP_379877425.1">
    <property type="nucleotide sequence ID" value="NZ_JBHUIP010000013.1"/>
</dbReference>
<evidence type="ECO:0000313" key="5">
    <source>
        <dbReference type="Proteomes" id="UP001597295"/>
    </source>
</evidence>
<comment type="similarity">
    <text evidence="1">Belongs to the myoviridae tail sheath protein family.</text>
</comment>
<evidence type="ECO:0000259" key="2">
    <source>
        <dbReference type="Pfam" id="PF04984"/>
    </source>
</evidence>
<name>A0ABW5DT79_9PROT</name>
<dbReference type="Pfam" id="PF17482">
    <property type="entry name" value="Phage_sheath_1C"/>
    <property type="match status" value="1"/>
</dbReference>
<sequence length="486" mass="52368">MIVFNEIPAGIRTPFTYVEFDASRATGGVPQYPSRLLVLGQAKSQAVGTVGVPTRITRDDQLLAFGAGSQLAHMLSVVRQNNAYTETWALPVGDPDQGIAAVQTLTLTGAATETALMTLWIGGRRVQVRIDKGTTAAEAATKIAADLATATTLAVTASASGAVVTFTARHLGALGNDIDIRTSFYPGERLPAGLTAVIAQTVVGAGTPDLADILAVLGGEQYEYIVQPWTESGFMADLEDELVRRAGPTVMREGICFTAKRGTLGELTSWGDARNCQFVSAMGAYASPTPSYEWAAAYGAIAAFQLPIDPARPIHTLSLKGVLPPAPTDRFTQQEQNILLHHGIATWMVSSDGEVQIQREITTFQKNAWGQPDAAWLDVQTPATLAFLRKDIRFLIETRFPRHKLASDGTRILAGQPIVTPTLIKDELIARASLWEGMGLVEGIEQFKREVVVERNQGDANRVDAIIPTNIVNQFRVFAGQLQFIV</sequence>
<reference evidence="5" key="1">
    <citation type="journal article" date="2019" name="Int. J. Syst. Evol. Microbiol.">
        <title>The Global Catalogue of Microorganisms (GCM) 10K type strain sequencing project: providing services to taxonomists for standard genome sequencing and annotation.</title>
        <authorList>
            <consortium name="The Broad Institute Genomics Platform"/>
            <consortium name="The Broad Institute Genome Sequencing Center for Infectious Disease"/>
            <person name="Wu L."/>
            <person name="Ma J."/>
        </authorList>
    </citation>
    <scope>NUCLEOTIDE SEQUENCE [LARGE SCALE GENOMIC DNA]</scope>
    <source>
        <strain evidence="5">CGMCC 1.19062</strain>
    </source>
</reference>
<evidence type="ECO:0000256" key="1">
    <source>
        <dbReference type="ARBA" id="ARBA00008005"/>
    </source>
</evidence>
<dbReference type="Pfam" id="PF04984">
    <property type="entry name" value="Phage_sheath_1"/>
    <property type="match status" value="1"/>
</dbReference>
<protein>
    <submittedName>
        <fullName evidence="4">Phage tail sheath subtilisin-like domain-containing protein</fullName>
    </submittedName>
</protein>
<accession>A0ABW5DT79</accession>
<dbReference type="PIRSF" id="PIRSF007349">
    <property type="entry name" value="Tsp_L"/>
    <property type="match status" value="1"/>
</dbReference>